<accession>A0A939K1V0</accession>
<proteinExistence type="predicted"/>
<name>A0A939K1V0_9BACT</name>
<organism evidence="1 2">
    <name type="scientific">Fibrella aquatilis</name>
    <dbReference type="NCBI Taxonomy" id="2817059"/>
    <lineage>
        <taxon>Bacteria</taxon>
        <taxon>Pseudomonadati</taxon>
        <taxon>Bacteroidota</taxon>
        <taxon>Cytophagia</taxon>
        <taxon>Cytophagales</taxon>
        <taxon>Spirosomataceae</taxon>
        <taxon>Fibrella</taxon>
    </lineage>
</organism>
<evidence type="ECO:0000313" key="2">
    <source>
        <dbReference type="Proteomes" id="UP000664795"/>
    </source>
</evidence>
<comment type="caution">
    <text evidence="1">The sequence shown here is derived from an EMBL/GenBank/DDBJ whole genome shotgun (WGS) entry which is preliminary data.</text>
</comment>
<gene>
    <name evidence="1" type="ORF">J2I48_22985</name>
</gene>
<dbReference type="EMBL" id="JAFMYU010000024">
    <property type="protein sequence ID" value="MBO0933893.1"/>
    <property type="molecule type" value="Genomic_DNA"/>
</dbReference>
<dbReference type="Proteomes" id="UP000664795">
    <property type="component" value="Unassembled WGS sequence"/>
</dbReference>
<dbReference type="RefSeq" id="WP_207337859.1">
    <property type="nucleotide sequence ID" value="NZ_JAFMYU010000024.1"/>
</dbReference>
<dbReference type="AlphaFoldDB" id="A0A939K1V0"/>
<reference evidence="1 2" key="1">
    <citation type="submission" date="2021-03" db="EMBL/GenBank/DDBJ databases">
        <title>Fibrella sp. HMF5036 genome sequencing and assembly.</title>
        <authorList>
            <person name="Kang H."/>
            <person name="Kim H."/>
            <person name="Bae S."/>
            <person name="Joh K."/>
        </authorList>
    </citation>
    <scope>NUCLEOTIDE SEQUENCE [LARGE SCALE GENOMIC DNA]</scope>
    <source>
        <strain evidence="1 2">HMF5036</strain>
    </source>
</reference>
<protein>
    <submittedName>
        <fullName evidence="1">Uncharacterized protein</fullName>
    </submittedName>
</protein>
<keyword evidence="2" id="KW-1185">Reference proteome</keyword>
<evidence type="ECO:0000313" key="1">
    <source>
        <dbReference type="EMBL" id="MBO0933893.1"/>
    </source>
</evidence>
<sequence length="163" mass="18592">MNPKPNRPAFDVLAPKKQAFAELQRELAERIHISGTEADPELVERTMNAAIDLIEGLEVAAGTPKHIHGERYDTYNQQQLAPGRDLVQQQYVAPRQVIHHTTEVNVPPNDRMYKINEDLIIGMNGHFVFRPISRKLHTAVGEIDLSVTEAIRLLDFLKYDYQL</sequence>